<keyword evidence="12" id="KW-0547">Nucleotide-binding</keyword>
<dbReference type="SUPFAM" id="SSF56672">
    <property type="entry name" value="DNA/RNA polymerases"/>
    <property type="match status" value="1"/>
</dbReference>
<keyword evidence="11" id="KW-0479">Metal-binding</keyword>
<comment type="catalytic activity">
    <reaction evidence="1">
        <text>Endonucleolytic cleavage to 5'-phosphomonoester.</text>
        <dbReference type="EC" id="3.1.26.4"/>
    </reaction>
</comment>
<dbReference type="PROSITE" id="PS50994">
    <property type="entry name" value="INTEGRASE"/>
    <property type="match status" value="1"/>
</dbReference>
<dbReference type="InterPro" id="IPR021109">
    <property type="entry name" value="Peptidase_aspartic_dom_sf"/>
</dbReference>
<dbReference type="InterPro" id="IPR041577">
    <property type="entry name" value="RT_RNaseH_2"/>
</dbReference>
<dbReference type="SUPFAM" id="SSF50630">
    <property type="entry name" value="Acid proteases"/>
    <property type="match status" value="1"/>
</dbReference>
<evidence type="ECO:0000256" key="22">
    <source>
        <dbReference type="ARBA" id="ARBA00022908"/>
    </source>
</evidence>
<dbReference type="GeneID" id="80922959"/>
<evidence type="ECO:0000256" key="6">
    <source>
        <dbReference type="ARBA" id="ARBA00022612"/>
    </source>
</evidence>
<dbReference type="Pfam" id="PF00665">
    <property type="entry name" value="rve"/>
    <property type="match status" value="1"/>
</dbReference>
<evidence type="ECO:0000259" key="37">
    <source>
        <dbReference type="PROSITE" id="PS50878"/>
    </source>
</evidence>
<dbReference type="CDD" id="cd01647">
    <property type="entry name" value="RT_LTR"/>
    <property type="match status" value="1"/>
</dbReference>
<dbReference type="GO" id="GO:0004523">
    <property type="term" value="F:RNA-DNA hybrid ribonuclease activity"/>
    <property type="evidence" value="ECO:0007669"/>
    <property type="project" value="UniProtKB-EC"/>
</dbReference>
<keyword evidence="23" id="KW-0695">RNA-directed DNA polymerase</keyword>
<evidence type="ECO:0000256" key="18">
    <source>
        <dbReference type="ARBA" id="ARBA00022833"/>
    </source>
</evidence>
<dbReference type="CDD" id="cd09274">
    <property type="entry name" value="RNase_HI_RT_Ty3"/>
    <property type="match status" value="1"/>
</dbReference>
<evidence type="ECO:0000256" key="19">
    <source>
        <dbReference type="ARBA" id="ARBA00022840"/>
    </source>
</evidence>
<comment type="function">
    <text evidence="30">Reverse transcriptase/ribonuclease H (RT) is a multifunctional enzyme that catalyzes the conversion of the retro-elements RNA genome into dsDNA within the VLP. The enzyme displays a DNA polymerase activity that can copy either DNA or RNA templates, and a ribonuclease H (RNase H) activity that cleaves the RNA strand of RNA-DNA heteroduplexes during plus-strand synthesis and hydrolyzes RNA primers. The conversion leads to a linear dsDNA copy of the retrotransposon that includes long terminal repeats (LTRs) at both ends.</text>
</comment>
<evidence type="ECO:0000256" key="24">
    <source>
        <dbReference type="ARBA" id="ARBA00022932"/>
    </source>
</evidence>
<comment type="subunit">
    <text evidence="34">The protease is a homodimer, whose active site consists of two apposed aspartic acid residues.</text>
</comment>
<name>A0AA35NNR1_SACK1</name>
<evidence type="ECO:0000256" key="13">
    <source>
        <dbReference type="ARBA" id="ARBA00022750"/>
    </source>
</evidence>
<dbReference type="Gene3D" id="3.30.420.10">
    <property type="entry name" value="Ribonuclease H-like superfamily/Ribonuclease H"/>
    <property type="match status" value="1"/>
</dbReference>
<dbReference type="Pfam" id="PF17919">
    <property type="entry name" value="RT_RNaseH_2"/>
    <property type="match status" value="1"/>
</dbReference>
<keyword evidence="24" id="KW-0239">DNA-directed DNA polymerase</keyword>
<dbReference type="InterPro" id="IPR001584">
    <property type="entry name" value="Integrase_cat-core"/>
</dbReference>
<evidence type="ECO:0000256" key="34">
    <source>
        <dbReference type="ARBA" id="ARBA00063849"/>
    </source>
</evidence>
<comment type="subcellular location">
    <subcellularLocation>
        <location evidence="4">Cytoplasm</location>
    </subcellularLocation>
    <subcellularLocation>
        <location evidence="3">Nucleus</location>
    </subcellularLocation>
</comment>
<evidence type="ECO:0000256" key="17">
    <source>
        <dbReference type="ARBA" id="ARBA00022801"/>
    </source>
</evidence>
<dbReference type="GO" id="GO:0075523">
    <property type="term" value="P:viral translational frameshifting"/>
    <property type="evidence" value="ECO:0007669"/>
    <property type="project" value="UniProtKB-KW"/>
</dbReference>
<dbReference type="InterPro" id="IPR024650">
    <property type="entry name" value="Peptidase_A2B"/>
</dbReference>
<dbReference type="PANTHER" id="PTHR37984">
    <property type="entry name" value="PROTEIN CBG26694"/>
    <property type="match status" value="1"/>
</dbReference>
<dbReference type="PROSITE" id="PS50878">
    <property type="entry name" value="RT_POL"/>
    <property type="match status" value="1"/>
</dbReference>
<keyword evidence="7" id="KW-0645">Protease</keyword>
<keyword evidence="22" id="KW-0229">DNA integration</keyword>
<dbReference type="InterPro" id="IPR056924">
    <property type="entry name" value="SH3_Tf2-1"/>
</dbReference>
<keyword evidence="26" id="KW-0238">DNA-binding</keyword>
<evidence type="ECO:0000256" key="29">
    <source>
        <dbReference type="ARBA" id="ARBA00023268"/>
    </source>
</evidence>
<keyword evidence="20" id="KW-0460">Magnesium</keyword>
<organism evidence="39 40">
    <name type="scientific">Saccharomyces kudriavzevii (strain ATCC MYA-4449 / AS 2.2408 / CBS 8840 / NBRC 1802 / NCYC 2889)</name>
    <name type="common">Yeast</name>
    <dbReference type="NCBI Taxonomy" id="226230"/>
    <lineage>
        <taxon>Eukaryota</taxon>
        <taxon>Fungi</taxon>
        <taxon>Dikarya</taxon>
        <taxon>Ascomycota</taxon>
        <taxon>Saccharomycotina</taxon>
        <taxon>Saccharomycetes</taxon>
        <taxon>Saccharomycetales</taxon>
        <taxon>Saccharomycetaceae</taxon>
        <taxon>Saccharomyces</taxon>
    </lineage>
</organism>
<evidence type="ECO:0000256" key="8">
    <source>
        <dbReference type="ARBA" id="ARBA00022679"/>
    </source>
</evidence>
<keyword evidence="19" id="KW-0067">ATP-binding</keyword>
<comment type="function">
    <text evidence="2">The aspartyl protease (PR) mediates the proteolytic cleavages of the Gag and Gag-Pol polyproteins after assembly of the VLP.</text>
</comment>
<feature type="compositionally biased region" description="Polar residues" evidence="36">
    <location>
        <begin position="174"/>
        <end position="205"/>
    </location>
</feature>
<accession>A0AA35NNR1</accession>
<feature type="domain" description="Reverse transcriptase" evidence="37">
    <location>
        <begin position="363"/>
        <end position="540"/>
    </location>
</feature>
<dbReference type="GO" id="GO:0006310">
    <property type="term" value="P:DNA recombination"/>
    <property type="evidence" value="ECO:0007669"/>
    <property type="project" value="UniProtKB-KW"/>
</dbReference>
<sequence>MRVLADPDPESKDHTKFSITSQPIVHYIAIPEMDKTAEKYIKIKNTKIRTLFDSGSPTSFIQRDTVKLLNLPIHDTPPLRFRGFISTESATTSEAVTLDLTVDNLQFNVAAYVLDKMDYQLLIGNPILRRYPKLLYTILNTKQCTSAQKPKAYHPENINYVKVKCAGNRGNSRTKTLSFAPTTPEATDLNSAGNRGKPRNNNLSFAPTIPDATDLKSAGNRGDSRTNTLSFAPTIPDATDPLTTLDNPGSIHNTFAQFQIPEEAMILEEDERYFNVVSTIHNVEPKAIDHSDKEPFSTLPAWLQQKYTEIIRNDLPARCMNIDNAPVKHDIEIKPDARLPRLQPYHVTEKNERIINKIVQELLDNRFIVPSKSPCSSPVVLVPKKDGTFRLCVDYRALNKITISDPFPLPRIDNLLSRIGNAQIFTTLDLHSGYHQIPMEPKDRYKTAFVTPSGKYEYTVMPFGLVNAPSTFARYMADIFRDLRFVNVYLDDILIFSESQEEHWKHLDTVLERLKKENLIVKKKKCKFASKQIEFLGYSIGIQRIAPLQHKCAAIRDFPTPKTVKQAQRFLGMINYYRRFIPECSKIAQPIQLFICDKSQWTEEQDKAIEKLKTALCSSPVLIPFDSKATYRLTTDASKDGIGAVLEEINTKNKLIGVVGYFSKTLEGAQKNYPAGELELLGIIKALHHFRYMLHGKHFTLRTDHISLLSLQNKNEPARRVQRWLDDLATYEFTLEYLAGPKNVVADAISRAVYTTFPETPDPINPESWKTEYKSDPLCSATLIHLNELTQHNVKPEDMSAFHSYRKKFQLSETFRKNYSIVDEIIYYRDRLVVPVKQQNEVIKLYHDHTLFGGHFGVTVTFGKIAPIYYWPKLQHSITQYIRTCVQCQLTKSHRPRSQGLLQPLPVAEGRWLNISMDFVTGLPLTTNDLNMILVVVDRFSKRAHFIATRKTADASQLINTLFRYIFSYHGFPKTITSDRDIRITAEKYQELTKRLGIKSTMSSANHPQTDGQSERTIQTLNRLLRAYASTNTRNWHTYLPQIEFVYNSTPTRTLGKSPFEIDLGYTPNAPTIKTDCEINARSFTAVELARHLKAITIQTKERLESAQIEMETNNNQRRKTLLLNIGDHVLVHRDAYFKKGAYMKVQPIYVGPFRVVKKINDNAYELDLDSHKRKHRVINVQYLKKFVYRPDAYPKNKPISSVERINRANEVIAVIGIDTTHKTYLCRMQDVDPTISVEYSEAEFYQIPEEIRKSILANFRQLYETQDNSEREEDVVSQNEIPQHY</sequence>
<evidence type="ECO:0000256" key="21">
    <source>
        <dbReference type="ARBA" id="ARBA00022884"/>
    </source>
</evidence>
<keyword evidence="18" id="KW-0862">Zinc</keyword>
<keyword evidence="40" id="KW-1185">Reference proteome</keyword>
<comment type="function">
    <text evidence="31">Integrase (IN) targets the VLP to the nucleus, where a subparticle preintegration complex (PIC) containing at least integrase and the newly synthesized dsDNA copy of the retrotransposon must transit the nuclear membrane. Once in the nucleus, integrase performs the integration of the dsDNA into the host genome.</text>
</comment>
<keyword evidence="29" id="KW-0511">Multifunctional enzyme</keyword>
<dbReference type="InterPro" id="IPR012337">
    <property type="entry name" value="RNaseH-like_sf"/>
</dbReference>
<evidence type="ECO:0000256" key="9">
    <source>
        <dbReference type="ARBA" id="ARBA00022695"/>
    </source>
</evidence>
<evidence type="ECO:0000256" key="7">
    <source>
        <dbReference type="ARBA" id="ARBA00022670"/>
    </source>
</evidence>
<keyword evidence="10" id="KW-0540">Nuclease</keyword>
<keyword evidence="8" id="KW-0808">Transferase</keyword>
<dbReference type="FunFam" id="3.30.70.270:FF:000026">
    <property type="entry name" value="Transposon Ty3-G Gag-Pol polyprotein"/>
    <property type="match status" value="1"/>
</dbReference>
<keyword evidence="25" id="KW-0917">Virion maturation</keyword>
<protein>
    <recommendedName>
        <fullName evidence="35">Gag3-Pol3</fullName>
    </recommendedName>
</protein>
<dbReference type="GO" id="GO:0003887">
    <property type="term" value="F:DNA-directed DNA polymerase activity"/>
    <property type="evidence" value="ECO:0007669"/>
    <property type="project" value="UniProtKB-KW"/>
</dbReference>
<evidence type="ECO:0000256" key="14">
    <source>
        <dbReference type="ARBA" id="ARBA00022758"/>
    </source>
</evidence>
<evidence type="ECO:0000256" key="36">
    <source>
        <dbReference type="SAM" id="MobiDB-lite"/>
    </source>
</evidence>
<evidence type="ECO:0000256" key="2">
    <source>
        <dbReference type="ARBA" id="ARBA00002180"/>
    </source>
</evidence>
<feature type="region of interest" description="Disordered" evidence="36">
    <location>
        <begin position="174"/>
        <end position="242"/>
    </location>
</feature>
<dbReference type="GO" id="GO:0003723">
    <property type="term" value="F:RNA binding"/>
    <property type="evidence" value="ECO:0007669"/>
    <property type="project" value="UniProtKB-KW"/>
</dbReference>
<evidence type="ECO:0000256" key="25">
    <source>
        <dbReference type="ARBA" id="ARBA00023113"/>
    </source>
</evidence>
<dbReference type="Gene3D" id="3.10.10.10">
    <property type="entry name" value="HIV Type 1 Reverse Transcriptase, subunit A, domain 1"/>
    <property type="match status" value="1"/>
</dbReference>
<evidence type="ECO:0000256" key="12">
    <source>
        <dbReference type="ARBA" id="ARBA00022741"/>
    </source>
</evidence>
<keyword evidence="14" id="KW-0688">Ribosomal frameshifting</keyword>
<dbReference type="GO" id="GO:0006508">
    <property type="term" value="P:proteolysis"/>
    <property type="evidence" value="ECO:0007669"/>
    <property type="project" value="UniProtKB-KW"/>
</dbReference>
<evidence type="ECO:0000259" key="38">
    <source>
        <dbReference type="PROSITE" id="PS50994"/>
    </source>
</evidence>
<dbReference type="InterPro" id="IPR000477">
    <property type="entry name" value="RT_dom"/>
</dbReference>
<dbReference type="SUPFAM" id="SSF53098">
    <property type="entry name" value="Ribonuclease H-like"/>
    <property type="match status" value="1"/>
</dbReference>
<evidence type="ECO:0000313" key="40">
    <source>
        <dbReference type="Proteomes" id="UP001162087"/>
    </source>
</evidence>
<keyword evidence="13" id="KW-0064">Aspartyl protease</keyword>
<dbReference type="GO" id="GO:0003964">
    <property type="term" value="F:RNA-directed DNA polymerase activity"/>
    <property type="evidence" value="ECO:0007669"/>
    <property type="project" value="UniProtKB-KW"/>
</dbReference>
<evidence type="ECO:0000256" key="30">
    <source>
        <dbReference type="ARBA" id="ARBA00025590"/>
    </source>
</evidence>
<keyword evidence="21" id="KW-0694">RNA-binding</keyword>
<evidence type="ECO:0000256" key="28">
    <source>
        <dbReference type="ARBA" id="ARBA00023242"/>
    </source>
</evidence>
<evidence type="ECO:0000256" key="32">
    <source>
        <dbReference type="ARBA" id="ARBA00055265"/>
    </source>
</evidence>
<dbReference type="RefSeq" id="XP_056086659.1">
    <property type="nucleotide sequence ID" value="XM_056232374.1"/>
</dbReference>
<evidence type="ECO:0000256" key="5">
    <source>
        <dbReference type="ARBA" id="ARBA00022490"/>
    </source>
</evidence>
<gene>
    <name evidence="39" type="primary">SKDI04G2280</name>
    <name evidence="39" type="ORF">SKDI_04G2280</name>
</gene>
<evidence type="ECO:0000256" key="35">
    <source>
        <dbReference type="ARBA" id="ARBA00082890"/>
    </source>
</evidence>
<dbReference type="InterPro" id="IPR036397">
    <property type="entry name" value="RNaseH_sf"/>
</dbReference>
<dbReference type="InterPro" id="IPR043502">
    <property type="entry name" value="DNA/RNA_pol_sf"/>
</dbReference>
<dbReference type="FunFam" id="3.10.10.10:FF:000007">
    <property type="entry name" value="Retrovirus-related Pol polyprotein from transposon 17.6-like Protein"/>
    <property type="match status" value="1"/>
</dbReference>
<dbReference type="GO" id="GO:0005524">
    <property type="term" value="F:ATP binding"/>
    <property type="evidence" value="ECO:0007669"/>
    <property type="project" value="UniProtKB-KW"/>
</dbReference>
<dbReference type="GO" id="GO:0004190">
    <property type="term" value="F:aspartic-type endopeptidase activity"/>
    <property type="evidence" value="ECO:0007669"/>
    <property type="project" value="UniProtKB-KW"/>
</dbReference>
<keyword evidence="27" id="KW-0233">DNA recombination</keyword>
<comment type="function">
    <text evidence="33">Capsid protein (CA) is the structural component of the virus-like particle (VLP), forming the shell that encapsulates the genomic RNA-nucleocapsid complex.</text>
</comment>
<evidence type="ECO:0000256" key="16">
    <source>
        <dbReference type="ARBA" id="ARBA00022771"/>
    </source>
</evidence>
<keyword evidence="6" id="KW-1188">Viral release from host cell</keyword>
<dbReference type="Gene3D" id="2.40.70.10">
    <property type="entry name" value="Acid Proteases"/>
    <property type="match status" value="1"/>
</dbReference>
<evidence type="ECO:0000256" key="4">
    <source>
        <dbReference type="ARBA" id="ARBA00004496"/>
    </source>
</evidence>
<dbReference type="InterPro" id="IPR043128">
    <property type="entry name" value="Rev_trsase/Diguanyl_cyclase"/>
</dbReference>
<dbReference type="Proteomes" id="UP001162087">
    <property type="component" value="Chromosome 4"/>
</dbReference>
<dbReference type="GO" id="GO:0005634">
    <property type="term" value="C:nucleus"/>
    <property type="evidence" value="ECO:0007669"/>
    <property type="project" value="UniProtKB-SubCell"/>
</dbReference>
<keyword evidence="15" id="KW-0255">Endonuclease</keyword>
<dbReference type="GO" id="GO:0005737">
    <property type="term" value="C:cytoplasm"/>
    <property type="evidence" value="ECO:0007669"/>
    <property type="project" value="UniProtKB-SubCell"/>
</dbReference>
<keyword evidence="17" id="KW-0378">Hydrolase</keyword>
<evidence type="ECO:0000256" key="3">
    <source>
        <dbReference type="ARBA" id="ARBA00004123"/>
    </source>
</evidence>
<dbReference type="Gene3D" id="3.30.70.270">
    <property type="match status" value="2"/>
</dbReference>
<dbReference type="GO" id="GO:0015074">
    <property type="term" value="P:DNA integration"/>
    <property type="evidence" value="ECO:0007669"/>
    <property type="project" value="UniProtKB-KW"/>
</dbReference>
<dbReference type="FunFam" id="1.10.340.70:FF:000001">
    <property type="entry name" value="Retrovirus-related Pol polyprotein from transposon gypsy-like Protein"/>
    <property type="match status" value="1"/>
</dbReference>
<keyword evidence="5" id="KW-0963">Cytoplasm</keyword>
<dbReference type="CDD" id="cd00303">
    <property type="entry name" value="retropepsin_like"/>
    <property type="match status" value="1"/>
</dbReference>
<evidence type="ECO:0000256" key="33">
    <source>
        <dbReference type="ARBA" id="ARBA00055383"/>
    </source>
</evidence>
<dbReference type="EMBL" id="OX365899">
    <property type="protein sequence ID" value="CAI4057793.1"/>
    <property type="molecule type" value="Genomic_DNA"/>
</dbReference>
<dbReference type="Pfam" id="PF12384">
    <property type="entry name" value="Peptidase_A2B"/>
    <property type="match status" value="1"/>
</dbReference>
<evidence type="ECO:0000256" key="1">
    <source>
        <dbReference type="ARBA" id="ARBA00000077"/>
    </source>
</evidence>
<dbReference type="GO" id="GO:0008270">
    <property type="term" value="F:zinc ion binding"/>
    <property type="evidence" value="ECO:0007669"/>
    <property type="project" value="UniProtKB-KW"/>
</dbReference>
<evidence type="ECO:0000313" key="39">
    <source>
        <dbReference type="EMBL" id="CAI4057793.1"/>
    </source>
</evidence>
<evidence type="ECO:0000256" key="31">
    <source>
        <dbReference type="ARBA" id="ARBA00025615"/>
    </source>
</evidence>
<dbReference type="Gene3D" id="1.10.340.70">
    <property type="match status" value="1"/>
</dbReference>
<dbReference type="InterPro" id="IPR041588">
    <property type="entry name" value="Integrase_H2C2"/>
</dbReference>
<feature type="domain" description="Integrase catalytic" evidence="38">
    <location>
        <begin position="902"/>
        <end position="1067"/>
    </location>
</feature>
<keyword evidence="16" id="KW-0863">Zinc-finger</keyword>
<evidence type="ECO:0000256" key="15">
    <source>
        <dbReference type="ARBA" id="ARBA00022759"/>
    </source>
</evidence>
<evidence type="ECO:0000256" key="10">
    <source>
        <dbReference type="ARBA" id="ARBA00022722"/>
    </source>
</evidence>
<evidence type="ECO:0000256" key="23">
    <source>
        <dbReference type="ARBA" id="ARBA00022918"/>
    </source>
</evidence>
<comment type="function">
    <text evidence="32">Nucleocapsid protein p11 (NC) forms the nucleocore that coats the retro-elements dimeric RNA. Binds these RNAs through its zinc fingers. Promotes primer tRNA(i)-Met annealing to the multipartite primer-binding site (PBS), dimerization of Ty3 RNA and initiation of reverse transcription.</text>
</comment>
<dbReference type="PANTHER" id="PTHR37984:SF5">
    <property type="entry name" value="PROTEIN NYNRIN-LIKE"/>
    <property type="match status" value="1"/>
</dbReference>
<dbReference type="Pfam" id="PF17921">
    <property type="entry name" value="Integrase_H2C2"/>
    <property type="match status" value="1"/>
</dbReference>
<dbReference type="InterPro" id="IPR050951">
    <property type="entry name" value="Retrovirus_Pol_polyprotein"/>
</dbReference>
<reference evidence="39" key="1">
    <citation type="submission" date="2022-10" db="EMBL/GenBank/DDBJ databases">
        <authorList>
            <person name="Byrne P K."/>
        </authorList>
    </citation>
    <scope>NUCLEOTIDE SEQUENCE</scope>
    <source>
        <strain evidence="39">IFO1802</strain>
    </source>
</reference>
<proteinExistence type="predicted"/>
<keyword evidence="28" id="KW-0539">Nucleus</keyword>
<evidence type="ECO:0000256" key="26">
    <source>
        <dbReference type="ARBA" id="ARBA00023125"/>
    </source>
</evidence>
<dbReference type="Pfam" id="PF00078">
    <property type="entry name" value="RVT_1"/>
    <property type="match status" value="1"/>
</dbReference>
<dbReference type="Pfam" id="PF24626">
    <property type="entry name" value="SH3_Tf2-1"/>
    <property type="match status" value="1"/>
</dbReference>
<dbReference type="GO" id="GO:0003677">
    <property type="term" value="F:DNA binding"/>
    <property type="evidence" value="ECO:0007669"/>
    <property type="project" value="UniProtKB-KW"/>
</dbReference>
<evidence type="ECO:0000256" key="27">
    <source>
        <dbReference type="ARBA" id="ARBA00023172"/>
    </source>
</evidence>
<evidence type="ECO:0000256" key="20">
    <source>
        <dbReference type="ARBA" id="ARBA00022842"/>
    </source>
</evidence>
<keyword evidence="9" id="KW-0548">Nucleotidyltransferase</keyword>
<evidence type="ECO:0000256" key="11">
    <source>
        <dbReference type="ARBA" id="ARBA00022723"/>
    </source>
</evidence>